<evidence type="ECO:0000313" key="1">
    <source>
        <dbReference type="EMBL" id="PSR56471.1"/>
    </source>
</evidence>
<dbReference type="RefSeq" id="WP_106932648.1">
    <property type="nucleotide sequence ID" value="NZ_PYFT01000001.1"/>
</dbReference>
<keyword evidence="2" id="KW-1185">Reference proteome</keyword>
<dbReference type="Proteomes" id="UP000240357">
    <property type="component" value="Unassembled WGS sequence"/>
</dbReference>
<accession>A0A2T2YLT0</accession>
<comment type="caution">
    <text evidence="1">The sequence shown here is derived from an EMBL/GenBank/DDBJ whole genome shotgun (WGS) entry which is preliminary data.</text>
</comment>
<dbReference type="Pfam" id="PF24716">
    <property type="entry name" value="WapI"/>
    <property type="match status" value="1"/>
</dbReference>
<gene>
    <name evidence="1" type="ORF">AHMF7605_24730</name>
</gene>
<dbReference type="OrthoDB" id="885691at2"/>
<evidence type="ECO:0000313" key="2">
    <source>
        <dbReference type="Proteomes" id="UP000240357"/>
    </source>
</evidence>
<sequence length="151" mass="17558">MEKFSEIEEFSVKGENGNWIKFSFQEVYGFPESTSHWGGYEVRASLEIKSGNFNVKSILWTSTGEIQDFLKCLEASNKVLKGKVKFENYERNLEFTVTYTELGHTVVEGTYFEFGQFENELKFEFSSDQSYLTQTIKELNLISLKYGNNKE</sequence>
<protein>
    <submittedName>
        <fullName evidence="1">Uncharacterized protein</fullName>
    </submittedName>
</protein>
<dbReference type="AlphaFoldDB" id="A0A2T2YLT0"/>
<dbReference type="EMBL" id="PYFT01000001">
    <property type="protein sequence ID" value="PSR56471.1"/>
    <property type="molecule type" value="Genomic_DNA"/>
</dbReference>
<organism evidence="1 2">
    <name type="scientific">Adhaeribacter arboris</name>
    <dbReference type="NCBI Taxonomy" id="2072846"/>
    <lineage>
        <taxon>Bacteria</taxon>
        <taxon>Pseudomonadati</taxon>
        <taxon>Bacteroidota</taxon>
        <taxon>Cytophagia</taxon>
        <taxon>Cytophagales</taxon>
        <taxon>Hymenobacteraceae</taxon>
        <taxon>Adhaeribacter</taxon>
    </lineage>
</organism>
<dbReference type="InterPro" id="IPR056510">
    <property type="entry name" value="WapI"/>
</dbReference>
<reference evidence="1 2" key="1">
    <citation type="submission" date="2018-03" db="EMBL/GenBank/DDBJ databases">
        <title>Adhaeribacter sp. HMF7605 Genome sequencing and assembly.</title>
        <authorList>
            <person name="Kang H."/>
            <person name="Kang J."/>
            <person name="Cha I."/>
            <person name="Kim H."/>
            <person name="Joh K."/>
        </authorList>
    </citation>
    <scope>NUCLEOTIDE SEQUENCE [LARGE SCALE GENOMIC DNA]</scope>
    <source>
        <strain evidence="1 2">HMF7605</strain>
    </source>
</reference>
<proteinExistence type="predicted"/>
<name>A0A2T2YLT0_9BACT</name>